<dbReference type="Gene3D" id="3.40.1190.10">
    <property type="entry name" value="Mur-like, catalytic domain"/>
    <property type="match status" value="1"/>
</dbReference>
<feature type="domain" description="Mur ligase central" evidence="14">
    <location>
        <begin position="114"/>
        <end position="316"/>
    </location>
</feature>
<evidence type="ECO:0000256" key="3">
    <source>
        <dbReference type="ARBA" id="ARBA00022618"/>
    </source>
</evidence>
<dbReference type="Gene3D" id="3.90.190.20">
    <property type="entry name" value="Mur ligase, C-terminal domain"/>
    <property type="match status" value="1"/>
</dbReference>
<dbReference type="InterPro" id="IPR036615">
    <property type="entry name" value="Mur_ligase_C_dom_sf"/>
</dbReference>
<accession>G2T1S4</accession>
<dbReference type="UniPathway" id="UPA00219"/>
<dbReference type="GO" id="GO:0051301">
    <property type="term" value="P:cell division"/>
    <property type="evidence" value="ECO:0007669"/>
    <property type="project" value="UniProtKB-KW"/>
</dbReference>
<dbReference type="HAMAP" id="MF_02019">
    <property type="entry name" value="MurF"/>
    <property type="match status" value="1"/>
</dbReference>
<dbReference type="GO" id="GO:0008360">
    <property type="term" value="P:regulation of cell shape"/>
    <property type="evidence" value="ECO:0007669"/>
    <property type="project" value="UniProtKB-KW"/>
</dbReference>
<gene>
    <name evidence="10" type="primary">murF</name>
    <name evidence="15" type="ordered locus">RHOM_02230</name>
</gene>
<dbReference type="EC" id="6.3.2.10" evidence="10 11"/>
<dbReference type="EMBL" id="CP003040">
    <property type="protein sequence ID" value="AEN95568.1"/>
    <property type="molecule type" value="Genomic_DNA"/>
</dbReference>
<dbReference type="STRING" id="585394.RHOM_02230"/>
<dbReference type="GO" id="GO:0005524">
    <property type="term" value="F:ATP binding"/>
    <property type="evidence" value="ECO:0007669"/>
    <property type="project" value="UniProtKB-UniRule"/>
</dbReference>
<dbReference type="AlphaFoldDB" id="G2T1S4"/>
<keyword evidence="4 10" id="KW-0547">Nucleotide-binding</keyword>
<dbReference type="GO" id="GO:0047480">
    <property type="term" value="F:UDP-N-acetylmuramoyl-tripeptide-D-alanyl-D-alanine ligase activity"/>
    <property type="evidence" value="ECO:0007669"/>
    <property type="project" value="UniProtKB-UniRule"/>
</dbReference>
<comment type="subcellular location">
    <subcellularLocation>
        <location evidence="10 11">Cytoplasm</location>
    </subcellularLocation>
</comment>
<organism evidence="15 16">
    <name type="scientific">Roseburia hominis (strain DSM 16839 / JCM 17582 / NCIMB 14029 / A2-183)</name>
    <dbReference type="NCBI Taxonomy" id="585394"/>
    <lineage>
        <taxon>Bacteria</taxon>
        <taxon>Bacillati</taxon>
        <taxon>Bacillota</taxon>
        <taxon>Clostridia</taxon>
        <taxon>Lachnospirales</taxon>
        <taxon>Lachnospiraceae</taxon>
        <taxon>Roseburia</taxon>
    </lineage>
</organism>
<evidence type="ECO:0000256" key="1">
    <source>
        <dbReference type="ARBA" id="ARBA00022490"/>
    </source>
</evidence>
<comment type="function">
    <text evidence="10 11">Involved in cell wall formation. Catalyzes the final step in the synthesis of UDP-N-acetylmuramoyl-pentapeptide, the precursor of murein.</text>
</comment>
<keyword evidence="8 10" id="KW-0131">Cell cycle</keyword>
<keyword evidence="5 10" id="KW-0067">ATP-binding</keyword>
<name>G2T1S4_ROSHA</name>
<dbReference type="GO" id="GO:0008766">
    <property type="term" value="F:UDP-N-acetylmuramoylalanyl-D-glutamyl-2,6-diaminopimelate-D-alanyl-D-alanine ligase activity"/>
    <property type="evidence" value="ECO:0007669"/>
    <property type="project" value="RHEA"/>
</dbReference>
<dbReference type="InterPro" id="IPR000713">
    <property type="entry name" value="Mur_ligase_N"/>
</dbReference>
<dbReference type="InterPro" id="IPR013221">
    <property type="entry name" value="Mur_ligase_cen"/>
</dbReference>
<comment type="similarity">
    <text evidence="10">Belongs to the MurCDEF family. MurF subfamily.</text>
</comment>
<feature type="domain" description="Mur ligase C-terminal" evidence="13">
    <location>
        <begin position="338"/>
        <end position="460"/>
    </location>
</feature>
<dbReference type="InterPro" id="IPR035911">
    <property type="entry name" value="MurE/MurF_N"/>
</dbReference>
<dbReference type="InterPro" id="IPR004101">
    <property type="entry name" value="Mur_ligase_C"/>
</dbReference>
<keyword evidence="3 10" id="KW-0132">Cell division</keyword>
<keyword evidence="2 10" id="KW-0436">Ligase</keyword>
<evidence type="ECO:0000256" key="4">
    <source>
        <dbReference type="ARBA" id="ARBA00022741"/>
    </source>
</evidence>
<keyword evidence="16" id="KW-1185">Reference proteome</keyword>
<dbReference type="InterPro" id="IPR036565">
    <property type="entry name" value="Mur-like_cat_sf"/>
</dbReference>
<evidence type="ECO:0000256" key="9">
    <source>
        <dbReference type="ARBA" id="ARBA00023316"/>
    </source>
</evidence>
<evidence type="ECO:0000259" key="12">
    <source>
        <dbReference type="Pfam" id="PF01225"/>
    </source>
</evidence>
<dbReference type="HOGENOM" id="CLU_031507_1_1_9"/>
<dbReference type="PANTHER" id="PTHR43024">
    <property type="entry name" value="UDP-N-ACETYLMURAMOYL-TRIPEPTIDE--D-ALANYL-D-ALANINE LIGASE"/>
    <property type="match status" value="1"/>
</dbReference>
<dbReference type="Gene3D" id="3.40.1390.10">
    <property type="entry name" value="MurE/MurF, N-terminal domain"/>
    <property type="match status" value="1"/>
</dbReference>
<dbReference type="KEGG" id="rho:RHOM_02230"/>
<dbReference type="SUPFAM" id="SSF63418">
    <property type="entry name" value="MurE/MurF N-terminal domain"/>
    <property type="match status" value="1"/>
</dbReference>
<dbReference type="NCBIfam" id="TIGR01143">
    <property type="entry name" value="murF"/>
    <property type="match status" value="1"/>
</dbReference>
<evidence type="ECO:0000313" key="16">
    <source>
        <dbReference type="Proteomes" id="UP000008178"/>
    </source>
</evidence>
<keyword evidence="9 10" id="KW-0961">Cell wall biogenesis/degradation</keyword>
<dbReference type="GO" id="GO:0071555">
    <property type="term" value="P:cell wall organization"/>
    <property type="evidence" value="ECO:0007669"/>
    <property type="project" value="UniProtKB-KW"/>
</dbReference>
<evidence type="ECO:0000259" key="13">
    <source>
        <dbReference type="Pfam" id="PF02875"/>
    </source>
</evidence>
<dbReference type="PANTHER" id="PTHR43024:SF1">
    <property type="entry name" value="UDP-N-ACETYLMURAMOYL-TRIPEPTIDE--D-ALANYL-D-ALANINE LIGASE"/>
    <property type="match status" value="1"/>
</dbReference>
<keyword evidence="6 10" id="KW-0133">Cell shape</keyword>
<comment type="catalytic activity">
    <reaction evidence="10 11">
        <text>D-alanyl-D-alanine + UDP-N-acetyl-alpha-D-muramoyl-L-alanyl-gamma-D-glutamyl-meso-2,6-diaminopimelate + ATP = UDP-N-acetyl-alpha-D-muramoyl-L-alanyl-gamma-D-glutamyl-meso-2,6-diaminopimeloyl-D-alanyl-D-alanine + ADP + phosphate + H(+)</text>
        <dbReference type="Rhea" id="RHEA:28374"/>
        <dbReference type="ChEBI" id="CHEBI:15378"/>
        <dbReference type="ChEBI" id="CHEBI:30616"/>
        <dbReference type="ChEBI" id="CHEBI:43474"/>
        <dbReference type="ChEBI" id="CHEBI:57822"/>
        <dbReference type="ChEBI" id="CHEBI:61386"/>
        <dbReference type="ChEBI" id="CHEBI:83905"/>
        <dbReference type="ChEBI" id="CHEBI:456216"/>
        <dbReference type="EC" id="6.3.2.10"/>
    </reaction>
</comment>
<sequence length="476" mass="51935">MGAIMKNMTLEHIAQACGGTYIGEECDRKKEIQGAVIDSRLVGEGYLFIPIRGARVDGHDFIPAVFEKGALAVLSEQRLEHPAGPYILVDSTEEAMKKIAAFYRRSLDIKVVGITGSVGKTSTKEMIASVLSEKYRVLKTEGNLNNEIGLPLTIFKIREEHQVAVLEMGISEFGEMHRLAEMAQPDICVITNIGLCHLENLITRDGILKAKTESFEHLAPDGIAVLNGDDDKLCDKKMVNGRPAVFYGIGQEAKTAETETGSKRLAEKEVYATDVEAIGLEGTKAVIHTPEQQFEVVIPIAGEHNVYNALAAVCVARRLGLDAEEMKLGIEHAHTIGGRSNLIRKNGITIIDDCYNANPVSMMASIDVLSQAKGRKIAVLGDMGELGSEEKKLHGMVGTHFAGKKIDALFVTGTLAGEIAEEARRVAPETRVYAEPDKEALEEALLEYRRPGDTILVKASHFMGFSEIVKKLEQPQ</sequence>
<evidence type="ECO:0000313" key="15">
    <source>
        <dbReference type="EMBL" id="AEN95568.1"/>
    </source>
</evidence>
<dbReference type="InterPro" id="IPR005863">
    <property type="entry name" value="UDP-N-AcMur_synth"/>
</dbReference>
<evidence type="ECO:0000256" key="11">
    <source>
        <dbReference type="RuleBase" id="RU004136"/>
    </source>
</evidence>
<evidence type="ECO:0000256" key="2">
    <source>
        <dbReference type="ARBA" id="ARBA00022598"/>
    </source>
</evidence>
<dbReference type="GO" id="GO:0009252">
    <property type="term" value="P:peptidoglycan biosynthetic process"/>
    <property type="evidence" value="ECO:0007669"/>
    <property type="project" value="UniProtKB-UniRule"/>
</dbReference>
<dbReference type="Proteomes" id="UP000008178">
    <property type="component" value="Chromosome"/>
</dbReference>
<dbReference type="Pfam" id="PF08245">
    <property type="entry name" value="Mur_ligase_M"/>
    <property type="match status" value="1"/>
</dbReference>
<dbReference type="Pfam" id="PF02875">
    <property type="entry name" value="Mur_ligase_C"/>
    <property type="match status" value="1"/>
</dbReference>
<evidence type="ECO:0000256" key="7">
    <source>
        <dbReference type="ARBA" id="ARBA00022984"/>
    </source>
</evidence>
<dbReference type="GO" id="GO:0005737">
    <property type="term" value="C:cytoplasm"/>
    <property type="evidence" value="ECO:0007669"/>
    <property type="project" value="UniProtKB-SubCell"/>
</dbReference>
<feature type="binding site" evidence="10">
    <location>
        <begin position="116"/>
        <end position="122"/>
    </location>
    <ligand>
        <name>ATP</name>
        <dbReference type="ChEBI" id="CHEBI:30616"/>
    </ligand>
</feature>
<dbReference type="eggNOG" id="COG0770">
    <property type="taxonomic scope" value="Bacteria"/>
</dbReference>
<evidence type="ECO:0000259" key="14">
    <source>
        <dbReference type="Pfam" id="PF08245"/>
    </source>
</evidence>
<keyword evidence="1 10" id="KW-0963">Cytoplasm</keyword>
<evidence type="ECO:0000256" key="10">
    <source>
        <dbReference type="HAMAP-Rule" id="MF_02019"/>
    </source>
</evidence>
<dbReference type="Pfam" id="PF01225">
    <property type="entry name" value="Mur_ligase"/>
    <property type="match status" value="1"/>
</dbReference>
<evidence type="ECO:0000256" key="6">
    <source>
        <dbReference type="ARBA" id="ARBA00022960"/>
    </source>
</evidence>
<dbReference type="SUPFAM" id="SSF53623">
    <property type="entry name" value="MurD-like peptide ligases, catalytic domain"/>
    <property type="match status" value="1"/>
</dbReference>
<proteinExistence type="inferred from homology"/>
<reference evidence="15 16" key="1">
    <citation type="journal article" date="2015" name="Genome Announc.">
        <title>Complete genome sequence of the human gut symbiont Roseburia hominis.</title>
        <authorList>
            <person name="Travis A.J."/>
            <person name="Kelly D."/>
            <person name="Flint H.J."/>
            <person name="Aminov R.I."/>
        </authorList>
    </citation>
    <scope>NUCLEOTIDE SEQUENCE [LARGE SCALE GENOMIC DNA]</scope>
    <source>
        <strain evidence="16">DSM 16839 / JCM 17582 / NCIMB 14029 / A2-183</strain>
    </source>
</reference>
<feature type="domain" description="Mur ligase N-terminal catalytic" evidence="12">
    <location>
        <begin position="32"/>
        <end position="103"/>
    </location>
</feature>
<protein>
    <recommendedName>
        <fullName evidence="10 11">UDP-N-acetylmuramoyl-tripeptide--D-alanyl-D-alanine ligase</fullName>
        <ecNumber evidence="10 11">6.3.2.10</ecNumber>
    </recommendedName>
    <alternativeName>
        <fullName evidence="10">D-alanyl-D-alanine-adding enzyme</fullName>
    </alternativeName>
</protein>
<comment type="pathway">
    <text evidence="10 11">Cell wall biogenesis; peptidoglycan biosynthesis.</text>
</comment>
<dbReference type="SUPFAM" id="SSF53244">
    <property type="entry name" value="MurD-like peptide ligases, peptide-binding domain"/>
    <property type="match status" value="1"/>
</dbReference>
<keyword evidence="7 10" id="KW-0573">Peptidoglycan synthesis</keyword>
<dbReference type="InterPro" id="IPR051046">
    <property type="entry name" value="MurCDEF_CellWall_CoF430Synth"/>
</dbReference>
<evidence type="ECO:0000256" key="5">
    <source>
        <dbReference type="ARBA" id="ARBA00022840"/>
    </source>
</evidence>
<evidence type="ECO:0000256" key="8">
    <source>
        <dbReference type="ARBA" id="ARBA00023306"/>
    </source>
</evidence>